<dbReference type="PANTHER" id="PTHR23090:SF9">
    <property type="entry name" value="GLUTAMINE-DEPENDENT NAD(+) SYNTHETASE"/>
    <property type="match status" value="1"/>
</dbReference>
<comment type="catalytic activity">
    <reaction evidence="7 8">
        <text>deamido-NAD(+) + L-glutamine + ATP + H2O = L-glutamate + AMP + diphosphate + NAD(+) + H(+)</text>
        <dbReference type="Rhea" id="RHEA:24384"/>
        <dbReference type="ChEBI" id="CHEBI:15377"/>
        <dbReference type="ChEBI" id="CHEBI:15378"/>
        <dbReference type="ChEBI" id="CHEBI:29985"/>
        <dbReference type="ChEBI" id="CHEBI:30616"/>
        <dbReference type="ChEBI" id="CHEBI:33019"/>
        <dbReference type="ChEBI" id="CHEBI:57540"/>
        <dbReference type="ChEBI" id="CHEBI:58359"/>
        <dbReference type="ChEBI" id="CHEBI:58437"/>
        <dbReference type="ChEBI" id="CHEBI:456215"/>
        <dbReference type="EC" id="6.3.5.1"/>
    </reaction>
</comment>
<feature type="active site" description="For glutaminase activity" evidence="7">
    <location>
        <position position="124"/>
    </location>
</feature>
<dbReference type="InterPro" id="IPR022310">
    <property type="entry name" value="NAD/GMP_synthase"/>
</dbReference>
<dbReference type="EMBL" id="FNOP01000020">
    <property type="protein sequence ID" value="SDX28706.1"/>
    <property type="molecule type" value="Genomic_DNA"/>
</dbReference>
<dbReference type="Gene3D" id="3.60.110.10">
    <property type="entry name" value="Carbon-nitrogen hydrolase"/>
    <property type="match status" value="1"/>
</dbReference>
<evidence type="ECO:0000256" key="6">
    <source>
        <dbReference type="ARBA" id="ARBA00023027"/>
    </source>
</evidence>
<keyword evidence="5 7" id="KW-0067">ATP-binding</keyword>
<dbReference type="InterPro" id="IPR003010">
    <property type="entry name" value="C-N_Hydrolase"/>
</dbReference>
<dbReference type="InterPro" id="IPR003694">
    <property type="entry name" value="NAD_synthase"/>
</dbReference>
<feature type="binding site" evidence="7">
    <location>
        <position position="130"/>
    </location>
    <ligand>
        <name>L-glutamine</name>
        <dbReference type="ChEBI" id="CHEBI:58359"/>
    </ligand>
</feature>
<evidence type="ECO:0000256" key="9">
    <source>
        <dbReference type="RuleBase" id="RU003811"/>
    </source>
</evidence>
<proteinExistence type="inferred from homology"/>
<accession>A0A1H3AGA1</accession>
<dbReference type="NCBIfam" id="TIGR00552">
    <property type="entry name" value="nadE"/>
    <property type="match status" value="1"/>
</dbReference>
<feature type="active site" description="Nucleophile; for glutaminase activity" evidence="7">
    <location>
        <position position="178"/>
    </location>
</feature>
<dbReference type="HAMAP" id="MF_02090">
    <property type="entry name" value="NadE_glutamine_dep"/>
    <property type="match status" value="1"/>
</dbReference>
<feature type="binding site" evidence="7">
    <location>
        <position position="449"/>
    </location>
    <ligand>
        <name>deamido-NAD(+)</name>
        <dbReference type="ChEBI" id="CHEBI:58437"/>
        <note>ligand shared between two neighboring subunits</note>
    </ligand>
</feature>
<dbReference type="InterPro" id="IPR014445">
    <property type="entry name" value="Gln-dep_NAD_synthase"/>
</dbReference>
<reference evidence="11 12" key="1">
    <citation type="submission" date="2016-10" db="EMBL/GenBank/DDBJ databases">
        <authorList>
            <person name="Varghese N."/>
            <person name="Submissions S."/>
        </authorList>
    </citation>
    <scope>NUCLEOTIDE SEQUENCE [LARGE SCALE GENOMIC DNA]</scope>
    <source>
        <strain evidence="11 12">WCC6</strain>
    </source>
</reference>
<keyword evidence="4 7" id="KW-0547">Nucleotide-binding</keyword>
<dbReference type="GeneID" id="78335225"/>
<dbReference type="PIRSF" id="PIRSF006630">
    <property type="entry name" value="NADS_GAT"/>
    <property type="match status" value="1"/>
</dbReference>
<dbReference type="EC" id="6.3.5.1" evidence="7 8"/>
<evidence type="ECO:0000313" key="11">
    <source>
        <dbReference type="EMBL" id="SDX28706.1"/>
    </source>
</evidence>
<dbReference type="Proteomes" id="UP000182379">
    <property type="component" value="Unassembled WGS sequence"/>
</dbReference>
<evidence type="ECO:0000256" key="7">
    <source>
        <dbReference type="HAMAP-Rule" id="MF_02090"/>
    </source>
</evidence>
<keyword evidence="3 7" id="KW-0436">Ligase</keyword>
<dbReference type="InterPro" id="IPR014729">
    <property type="entry name" value="Rossmann-like_a/b/a_fold"/>
</dbReference>
<dbReference type="OMA" id="PICEDIW"/>
<dbReference type="SUPFAM" id="SSF52402">
    <property type="entry name" value="Adenine nucleotide alpha hydrolases-like"/>
    <property type="match status" value="1"/>
</dbReference>
<comment type="caution">
    <text evidence="11">The sequence shown here is derived from an EMBL/GenBank/DDBJ whole genome shotgun (WGS) entry which is preliminary data.</text>
</comment>
<dbReference type="PROSITE" id="PS50263">
    <property type="entry name" value="CN_HYDROLASE"/>
    <property type="match status" value="1"/>
</dbReference>
<dbReference type="InterPro" id="IPR036526">
    <property type="entry name" value="C-N_Hydrolase_sf"/>
</dbReference>
<keyword evidence="6 7" id="KW-0520">NAD</keyword>
<feature type="binding site" evidence="7">
    <location>
        <begin position="326"/>
        <end position="333"/>
    </location>
    <ligand>
        <name>ATP</name>
        <dbReference type="ChEBI" id="CHEBI:30616"/>
    </ligand>
</feature>
<feature type="binding site" evidence="7">
    <location>
        <position position="208"/>
    </location>
    <ligand>
        <name>L-glutamine</name>
        <dbReference type="ChEBI" id="CHEBI:58359"/>
    </ligand>
</feature>
<dbReference type="CDD" id="cd07570">
    <property type="entry name" value="GAT_Gln-NAD-synth"/>
    <property type="match status" value="1"/>
</dbReference>
<dbReference type="Gene3D" id="3.40.50.620">
    <property type="entry name" value="HUPs"/>
    <property type="match status" value="1"/>
</dbReference>
<comment type="similarity">
    <text evidence="2 7 8">In the C-terminal section; belongs to the NAD synthetase family.</text>
</comment>
<organism evidence="11 12">
    <name type="scientific">Acidaminococcus fermentans</name>
    <dbReference type="NCBI Taxonomy" id="905"/>
    <lineage>
        <taxon>Bacteria</taxon>
        <taxon>Bacillati</taxon>
        <taxon>Bacillota</taxon>
        <taxon>Negativicutes</taxon>
        <taxon>Acidaminococcales</taxon>
        <taxon>Acidaminococcaceae</taxon>
        <taxon>Acidaminococcus</taxon>
    </lineage>
</organism>
<evidence type="ECO:0000256" key="5">
    <source>
        <dbReference type="ARBA" id="ARBA00022840"/>
    </source>
</evidence>
<gene>
    <name evidence="7" type="primary">nadE</name>
    <name evidence="11" type="ORF">SAMN05216495_1208</name>
</gene>
<feature type="binding site" evidence="7">
    <location>
        <position position="591"/>
    </location>
    <ligand>
        <name>deamido-NAD(+)</name>
        <dbReference type="ChEBI" id="CHEBI:58437"/>
        <note>ligand shared between two neighboring subunits</note>
    </ligand>
</feature>
<evidence type="ECO:0000313" key="12">
    <source>
        <dbReference type="Proteomes" id="UP000182379"/>
    </source>
</evidence>
<dbReference type="GO" id="GO:0003952">
    <property type="term" value="F:NAD+ synthase (glutamine-hydrolyzing) activity"/>
    <property type="evidence" value="ECO:0007669"/>
    <property type="project" value="UniProtKB-UniRule"/>
</dbReference>
<dbReference type="Pfam" id="PF02540">
    <property type="entry name" value="NAD_synthase"/>
    <property type="match status" value="1"/>
</dbReference>
<comment type="pathway">
    <text evidence="1 7 8">Cofactor biosynthesis; NAD(+) biosynthesis; NAD(+) from deamido-NAD(+) (L-Gln route): step 1/1.</text>
</comment>
<evidence type="ECO:0000256" key="2">
    <source>
        <dbReference type="ARBA" id="ARBA00007145"/>
    </source>
</evidence>
<dbReference type="Pfam" id="PF00795">
    <property type="entry name" value="CN_hydrolase"/>
    <property type="match status" value="1"/>
</dbReference>
<dbReference type="RefSeq" id="WP_012938877.1">
    <property type="nucleotide sequence ID" value="NZ_FNOP01000020.1"/>
</dbReference>
<dbReference type="GO" id="GO:0005737">
    <property type="term" value="C:cytoplasm"/>
    <property type="evidence" value="ECO:0007669"/>
    <property type="project" value="InterPro"/>
</dbReference>
<evidence type="ECO:0000256" key="8">
    <source>
        <dbReference type="PIRNR" id="PIRNR006630"/>
    </source>
</evidence>
<sequence>MDVKIACAQIQIEPGNPEANTRKALQAIAKARAAQVDILLLPELMVPGYLLGDLWEQSAFLQDCEAWGREIIAASEGLCVIFGNIATDPAKVNEDGRVRKYNAAFVAQDGKLLRGGLPYPFISKTSLPDYREFDDSRYFHSIAKLLPELGPDVTIEDLVKPVSLTLRGRELKLGVLLCEDGWTENYHYNVPELLKKNGAQILCNLSCSPYTFHKNRKRHDLFVNQSRSCAIPLVYCNNVGIQNNGKNVFTYDGCSCMYDARGEMVTDSPAFQEDLLVSLWNPDTGSIQGERGLQEPLSDAQEIYRSLRYGASLFLDQLGIRKMTIGVSGGIDSAVTAAFYVDILGPENVLLVNMPSQYNSDLTKNLAQKMAEALGASYAILPIQEVVDKTILQFSSTDIHNYATGNDFHLKVTPFAAENIQARDRGARVLAGLASLFGGGFSCNSNKAEMTVGYATFYGDIAGVLALIGDLWKHQVYGLGRYLNEEVFRREVIPDEIFKIKPSAELSAAQTVGTGGDPLVYPYHDYLLQAFVESWNKTSPEELLGWYLEGTLEDHLGCEKGLVRQLFPDVRSFIDDLERWWKLFCGLAVAKRIQAPPILTISKRAYGYDHREAQLKPFYSRKYREMKALALGEQA</sequence>
<dbReference type="GO" id="GO:0004359">
    <property type="term" value="F:glutaminase activity"/>
    <property type="evidence" value="ECO:0007669"/>
    <property type="project" value="InterPro"/>
</dbReference>
<comment type="similarity">
    <text evidence="9">Belongs to the NAD synthetase family.</text>
</comment>
<dbReference type="PANTHER" id="PTHR23090">
    <property type="entry name" value="NH 3 /GLUTAMINE-DEPENDENT NAD + SYNTHETASE"/>
    <property type="match status" value="1"/>
</dbReference>
<feature type="binding site" evidence="7">
    <location>
        <position position="214"/>
    </location>
    <ligand>
        <name>L-glutamine</name>
        <dbReference type="ChEBI" id="CHEBI:58359"/>
    </ligand>
</feature>
<dbReference type="SUPFAM" id="SSF56317">
    <property type="entry name" value="Carbon-nitrogen hydrolase"/>
    <property type="match status" value="1"/>
</dbReference>
<comment type="caution">
    <text evidence="7">Lacks conserved residue(s) required for the propagation of feature annotation.</text>
</comment>
<dbReference type="UniPathway" id="UPA00253">
    <property type="reaction ID" value="UER00334"/>
</dbReference>
<dbReference type="AlphaFoldDB" id="A0A1H3AGA1"/>
<evidence type="ECO:0000256" key="1">
    <source>
        <dbReference type="ARBA" id="ARBA00005188"/>
    </source>
</evidence>
<feature type="active site" description="Proton acceptor; for glutaminase activity" evidence="7">
    <location>
        <position position="43"/>
    </location>
</feature>
<evidence type="ECO:0000256" key="4">
    <source>
        <dbReference type="ARBA" id="ARBA00022741"/>
    </source>
</evidence>
<dbReference type="GO" id="GO:0005524">
    <property type="term" value="F:ATP binding"/>
    <property type="evidence" value="ECO:0007669"/>
    <property type="project" value="UniProtKB-UniRule"/>
</dbReference>
<dbReference type="GO" id="GO:0008795">
    <property type="term" value="F:NAD+ synthase activity"/>
    <property type="evidence" value="ECO:0007669"/>
    <property type="project" value="UniProtKB-UniRule"/>
</dbReference>
<dbReference type="GO" id="GO:0009435">
    <property type="term" value="P:NAD+ biosynthetic process"/>
    <property type="evidence" value="ECO:0007669"/>
    <property type="project" value="UniProtKB-UniRule"/>
</dbReference>
<evidence type="ECO:0000256" key="3">
    <source>
        <dbReference type="ARBA" id="ARBA00022598"/>
    </source>
</evidence>
<comment type="function">
    <text evidence="7">Catalyzes the ATP-dependent amidation of deamido-NAD to form NAD. Uses L-glutamine as a nitrogen source.</text>
</comment>
<feature type="domain" description="CN hydrolase" evidence="10">
    <location>
        <begin position="3"/>
        <end position="282"/>
    </location>
</feature>
<name>A0A1H3AGA1_ACIFE</name>
<feature type="binding site" evidence="7">
    <location>
        <position position="419"/>
    </location>
    <ligand>
        <name>deamido-NAD(+)</name>
        <dbReference type="ChEBI" id="CHEBI:58437"/>
        <note>ligand shared between two neighboring subunits</note>
    </ligand>
</feature>
<protein>
    <recommendedName>
        <fullName evidence="7 8">Glutamine-dependent NAD(+) synthetase</fullName>
        <ecNumber evidence="7 8">6.3.5.1</ecNumber>
    </recommendedName>
    <alternativeName>
        <fullName evidence="7 8">NAD(+) synthase [glutamine-hydrolyzing]</fullName>
    </alternativeName>
</protein>
<evidence type="ECO:0000259" key="10">
    <source>
        <dbReference type="PROSITE" id="PS50263"/>
    </source>
</evidence>
<dbReference type="CDD" id="cd00553">
    <property type="entry name" value="NAD_synthase"/>
    <property type="match status" value="1"/>
</dbReference>